<gene>
    <name evidence="11" type="ORF">Sradi_4267800</name>
</gene>
<evidence type="ECO:0000256" key="7">
    <source>
        <dbReference type="ARBA" id="ARBA00023136"/>
    </source>
</evidence>
<dbReference type="PANTHER" id="PTHR36488">
    <property type="entry name" value="CASP-LIKE PROTEIN 1U1"/>
    <property type="match status" value="1"/>
</dbReference>
<dbReference type="NCBIfam" id="TIGR01569">
    <property type="entry name" value="A_tha_TIGR01569"/>
    <property type="match status" value="1"/>
</dbReference>
<dbReference type="InterPro" id="IPR006459">
    <property type="entry name" value="CASP/CASPL"/>
</dbReference>
<evidence type="ECO:0000313" key="11">
    <source>
        <dbReference type="EMBL" id="KAL0351186.1"/>
    </source>
</evidence>
<evidence type="ECO:0000256" key="5">
    <source>
        <dbReference type="ARBA" id="ARBA00022692"/>
    </source>
</evidence>
<dbReference type="EMBL" id="JACGWJ010000018">
    <property type="protein sequence ID" value="KAL0351186.1"/>
    <property type="molecule type" value="Genomic_DNA"/>
</dbReference>
<dbReference type="GO" id="GO:0005886">
    <property type="term" value="C:plasma membrane"/>
    <property type="evidence" value="ECO:0007669"/>
    <property type="project" value="UniProtKB-SubCell"/>
</dbReference>
<dbReference type="InterPro" id="IPR044173">
    <property type="entry name" value="CASPL"/>
</dbReference>
<reference evidence="11" key="1">
    <citation type="submission" date="2020-06" db="EMBL/GenBank/DDBJ databases">
        <authorList>
            <person name="Li T."/>
            <person name="Hu X."/>
            <person name="Zhang T."/>
            <person name="Song X."/>
            <person name="Zhang H."/>
            <person name="Dai N."/>
            <person name="Sheng W."/>
            <person name="Hou X."/>
            <person name="Wei L."/>
        </authorList>
    </citation>
    <scope>NUCLEOTIDE SEQUENCE</scope>
    <source>
        <strain evidence="11">G02</strain>
        <tissue evidence="11">Leaf</tissue>
    </source>
</reference>
<dbReference type="Pfam" id="PF04535">
    <property type="entry name" value="CASP_dom"/>
    <property type="match status" value="1"/>
</dbReference>
<feature type="transmembrane region" description="Helical" evidence="8">
    <location>
        <begin position="225"/>
        <end position="247"/>
    </location>
</feature>
<keyword evidence="4 8" id="KW-1003">Cell membrane</keyword>
<evidence type="ECO:0000256" key="9">
    <source>
        <dbReference type="SAM" id="MobiDB-lite"/>
    </source>
</evidence>
<reference evidence="11" key="2">
    <citation type="journal article" date="2024" name="Plant">
        <title>Genomic evolution and insights into agronomic trait innovations of Sesamum species.</title>
        <authorList>
            <person name="Miao H."/>
            <person name="Wang L."/>
            <person name="Qu L."/>
            <person name="Liu H."/>
            <person name="Sun Y."/>
            <person name="Le M."/>
            <person name="Wang Q."/>
            <person name="Wei S."/>
            <person name="Zheng Y."/>
            <person name="Lin W."/>
            <person name="Duan Y."/>
            <person name="Cao H."/>
            <person name="Xiong S."/>
            <person name="Wang X."/>
            <person name="Wei L."/>
            <person name="Li C."/>
            <person name="Ma Q."/>
            <person name="Ju M."/>
            <person name="Zhao R."/>
            <person name="Li G."/>
            <person name="Mu C."/>
            <person name="Tian Q."/>
            <person name="Mei H."/>
            <person name="Zhang T."/>
            <person name="Gao T."/>
            <person name="Zhang H."/>
        </authorList>
    </citation>
    <scope>NUCLEOTIDE SEQUENCE</scope>
    <source>
        <strain evidence="11">G02</strain>
    </source>
</reference>
<proteinExistence type="inferred from homology"/>
<sequence length="255" mass="28325">MEMELANISFVMTVDRRKHAVTECDDDDDDDDDDEREGSRAGDCMGSEQVIIEGERGRGLYATPINVTVILSDMDPHSHPPKHNNIHFYPQNFFYFAQLTLRVLVIGFTLAAAITMTTSNQSVAFFGIVMDARYTYSSSFRFKMVADSIVCGLSLLSVILLLSLNRPKSNPNNYFYLFLHDLVSAVLLLSGGSAAMAIGYVGRFGQPQTGWIPICDRVPKFCDKILVSIVSSFLAVICLLVLTIMSVHKLKSHPI</sequence>
<keyword evidence="5 8" id="KW-0812">Transmembrane</keyword>
<protein>
    <recommendedName>
        <fullName evidence="8">CASP-like protein</fullName>
    </recommendedName>
</protein>
<feature type="compositionally biased region" description="Acidic residues" evidence="9">
    <location>
        <begin position="23"/>
        <end position="36"/>
    </location>
</feature>
<keyword evidence="7 8" id="KW-0472">Membrane</keyword>
<evidence type="ECO:0000256" key="2">
    <source>
        <dbReference type="ARBA" id="ARBA00007651"/>
    </source>
</evidence>
<evidence type="ECO:0000259" key="10">
    <source>
        <dbReference type="Pfam" id="PF04535"/>
    </source>
</evidence>
<comment type="similarity">
    <text evidence="2 8">Belongs to the Casparian strip membrane proteins (CASP) family.</text>
</comment>
<dbReference type="AlphaFoldDB" id="A0AAW2P925"/>
<keyword evidence="6 8" id="KW-1133">Transmembrane helix</keyword>
<comment type="subcellular location">
    <subcellularLocation>
        <location evidence="1 8">Cell membrane</location>
        <topology evidence="1 8">Multi-pass membrane protein</topology>
    </subcellularLocation>
</comment>
<evidence type="ECO:0000256" key="8">
    <source>
        <dbReference type="RuleBase" id="RU361233"/>
    </source>
</evidence>
<feature type="region of interest" description="Disordered" evidence="9">
    <location>
        <begin position="21"/>
        <end position="45"/>
    </location>
</feature>
<evidence type="ECO:0000256" key="4">
    <source>
        <dbReference type="ARBA" id="ARBA00022475"/>
    </source>
</evidence>
<dbReference type="InterPro" id="IPR006702">
    <property type="entry name" value="CASP_dom"/>
</dbReference>
<evidence type="ECO:0000256" key="3">
    <source>
        <dbReference type="ARBA" id="ARBA00011489"/>
    </source>
</evidence>
<name>A0AAW2P925_SESRA</name>
<comment type="caution">
    <text evidence="11">The sequence shown here is derived from an EMBL/GenBank/DDBJ whole genome shotgun (WGS) entry which is preliminary data.</text>
</comment>
<organism evidence="11">
    <name type="scientific">Sesamum radiatum</name>
    <name type="common">Black benniseed</name>
    <dbReference type="NCBI Taxonomy" id="300843"/>
    <lineage>
        <taxon>Eukaryota</taxon>
        <taxon>Viridiplantae</taxon>
        <taxon>Streptophyta</taxon>
        <taxon>Embryophyta</taxon>
        <taxon>Tracheophyta</taxon>
        <taxon>Spermatophyta</taxon>
        <taxon>Magnoliopsida</taxon>
        <taxon>eudicotyledons</taxon>
        <taxon>Gunneridae</taxon>
        <taxon>Pentapetalae</taxon>
        <taxon>asterids</taxon>
        <taxon>lamiids</taxon>
        <taxon>Lamiales</taxon>
        <taxon>Pedaliaceae</taxon>
        <taxon>Sesamum</taxon>
    </lineage>
</organism>
<evidence type="ECO:0000256" key="1">
    <source>
        <dbReference type="ARBA" id="ARBA00004651"/>
    </source>
</evidence>
<feature type="transmembrane region" description="Helical" evidence="8">
    <location>
        <begin position="144"/>
        <end position="162"/>
    </location>
</feature>
<evidence type="ECO:0000256" key="6">
    <source>
        <dbReference type="ARBA" id="ARBA00022989"/>
    </source>
</evidence>
<dbReference type="PANTHER" id="PTHR36488:SF8">
    <property type="entry name" value="CASP-LIKE PROTEIN 1U1"/>
    <property type="match status" value="1"/>
</dbReference>
<accession>A0AAW2P925</accession>
<feature type="transmembrane region" description="Helical" evidence="8">
    <location>
        <begin position="174"/>
        <end position="201"/>
    </location>
</feature>
<feature type="transmembrane region" description="Helical" evidence="8">
    <location>
        <begin position="93"/>
        <end position="116"/>
    </location>
</feature>
<feature type="domain" description="Casparian strip membrane protein" evidence="10">
    <location>
        <begin position="96"/>
        <end position="238"/>
    </location>
</feature>
<comment type="subunit">
    <text evidence="3 8">Homodimer and heterodimers.</text>
</comment>